<proteinExistence type="predicted"/>
<protein>
    <submittedName>
        <fullName evidence="1">Uncharacterized protein</fullName>
    </submittedName>
</protein>
<dbReference type="AlphaFoldDB" id="E6Q2J1"/>
<reference evidence="1" key="1">
    <citation type="submission" date="2009-10" db="EMBL/GenBank/DDBJ databases">
        <title>Diversity of trophic interactions inside an arsenic-rich microbial ecosystem.</title>
        <authorList>
            <person name="Bertin P.N."/>
            <person name="Heinrich-Salmeron A."/>
            <person name="Pelletier E."/>
            <person name="Goulhen-Chollet F."/>
            <person name="Arsene-Ploetze F."/>
            <person name="Gallien S."/>
            <person name="Calteau A."/>
            <person name="Vallenet D."/>
            <person name="Casiot C."/>
            <person name="Chane-Woon-Ming B."/>
            <person name="Giloteaux L."/>
            <person name="Barakat M."/>
            <person name="Bonnefoy V."/>
            <person name="Bruneel O."/>
            <person name="Chandler M."/>
            <person name="Cleiss J."/>
            <person name="Duran R."/>
            <person name="Elbaz-Poulichet F."/>
            <person name="Fonknechten N."/>
            <person name="Lauga B."/>
            <person name="Mornico D."/>
            <person name="Ortet P."/>
            <person name="Schaeffer C."/>
            <person name="Siguier P."/>
            <person name="Alexander Thil Smith A."/>
            <person name="Van Dorsselaer A."/>
            <person name="Weissenbach J."/>
            <person name="Medigue C."/>
            <person name="Le Paslier D."/>
        </authorList>
    </citation>
    <scope>NUCLEOTIDE SEQUENCE</scope>
</reference>
<dbReference type="EMBL" id="CABO01000018">
    <property type="protein sequence ID" value="CBI01401.1"/>
    <property type="molecule type" value="Genomic_DNA"/>
</dbReference>
<organism evidence="1">
    <name type="scientific">mine drainage metagenome</name>
    <dbReference type="NCBI Taxonomy" id="410659"/>
    <lineage>
        <taxon>unclassified sequences</taxon>
        <taxon>metagenomes</taxon>
        <taxon>ecological metagenomes</taxon>
    </lineage>
</organism>
<evidence type="ECO:0000313" key="1">
    <source>
        <dbReference type="EMBL" id="CBI01401.1"/>
    </source>
</evidence>
<accession>E6Q2J1</accession>
<gene>
    <name evidence="1" type="ORF">CARN4_0659</name>
</gene>
<sequence length="353" mass="37558">MTSLRHAAFAAAFCALVIAAASPGAISARVAKLGSPRPTPTPTPVALQYDQIVRMLMPSATAPPPGSFDESYRQLMAIAEATPSPAPAHRGFSGFGGMLARGMMKHAMGSVSSVQSMMATMRDGSLERMTYYKNWVRTDFPVQHTATIEKCDLHETIYLDLAKKTYRIAKDNAGCGGATASPAPMPNMPGTMMNMAPGSATMTLSATQSDLGTKMLEGYRTHGSQARITMSMTGATGSCRNGSSGMTIVRYLSGIDKWRAYCPLPRVPGMPPISVQGAIDRGGCKPRVVTKSGAAFGLMAGGAQLALYRLLEMQNGSSATIGSLLERGNIRWLYRPEAERLFSIPSDFTRAPS</sequence>
<comment type="caution">
    <text evidence="1">The sequence shown here is derived from an EMBL/GenBank/DDBJ whole genome shotgun (WGS) entry which is preliminary data.</text>
</comment>
<name>E6Q2J1_9ZZZZ</name>